<sequence length="54" mass="6221">MTTKVRGEKGSWLNRAILIAFVVLLGILLRIETRPRENQPASHESFIAQIAYRR</sequence>
<gene>
    <name evidence="2" type="ORF">GETHED_15350</name>
</gene>
<keyword evidence="1" id="KW-0472">Membrane</keyword>
<evidence type="ECO:0000313" key="2">
    <source>
        <dbReference type="EMBL" id="GLH67171.1"/>
    </source>
</evidence>
<name>A0ABQ5PXS3_9BACT</name>
<evidence type="ECO:0000256" key="1">
    <source>
        <dbReference type="SAM" id="Phobius"/>
    </source>
</evidence>
<evidence type="ECO:0000313" key="3">
    <source>
        <dbReference type="Proteomes" id="UP001165044"/>
    </source>
</evidence>
<keyword evidence="1" id="KW-0812">Transmembrane</keyword>
<feature type="transmembrane region" description="Helical" evidence="1">
    <location>
        <begin position="12"/>
        <end position="31"/>
    </location>
</feature>
<keyword evidence="3" id="KW-1185">Reference proteome</keyword>
<keyword evidence="1" id="KW-1133">Transmembrane helix</keyword>
<dbReference type="EMBL" id="BSDC01000002">
    <property type="protein sequence ID" value="GLH67171.1"/>
    <property type="molecule type" value="Genomic_DNA"/>
</dbReference>
<comment type="caution">
    <text evidence="2">The sequence shown here is derived from an EMBL/GenBank/DDBJ whole genome shotgun (WGS) entry which is preliminary data.</text>
</comment>
<reference evidence="2" key="1">
    <citation type="journal article" date="2023" name="Antonie Van Leeuwenhoek">
        <title>Mesoterricola silvestris gen. nov., sp. nov., Mesoterricola sediminis sp. nov., Geothrix oryzae sp. nov., Geothrix edaphica sp. nov., Geothrix rubra sp. nov., and Geothrix limicola sp. nov., six novel members of Acidobacteriota isolated from soils.</title>
        <authorList>
            <person name="Itoh H."/>
            <person name="Sugisawa Y."/>
            <person name="Mise K."/>
            <person name="Xu Z."/>
            <person name="Kuniyasu M."/>
            <person name="Ushijima N."/>
            <person name="Kawano K."/>
            <person name="Kobayashi E."/>
            <person name="Shiratori Y."/>
            <person name="Masuda Y."/>
            <person name="Senoo K."/>
        </authorList>
    </citation>
    <scope>NUCLEOTIDE SEQUENCE</scope>
    <source>
        <strain evidence="2">Red802</strain>
    </source>
</reference>
<dbReference type="RefSeq" id="WP_285608101.1">
    <property type="nucleotide sequence ID" value="NZ_BSDC01000002.1"/>
</dbReference>
<accession>A0ABQ5PXS3</accession>
<dbReference type="Proteomes" id="UP001165044">
    <property type="component" value="Unassembled WGS sequence"/>
</dbReference>
<proteinExistence type="predicted"/>
<protein>
    <submittedName>
        <fullName evidence="2">Uncharacterized protein</fullName>
    </submittedName>
</protein>
<organism evidence="2 3">
    <name type="scientific">Geothrix edaphica</name>
    <dbReference type="NCBI Taxonomy" id="2927976"/>
    <lineage>
        <taxon>Bacteria</taxon>
        <taxon>Pseudomonadati</taxon>
        <taxon>Acidobacteriota</taxon>
        <taxon>Holophagae</taxon>
        <taxon>Holophagales</taxon>
        <taxon>Holophagaceae</taxon>
        <taxon>Geothrix</taxon>
    </lineage>
</organism>